<comment type="subcellular location">
    <subcellularLocation>
        <location evidence="1">Cell outer membrane</location>
    </subcellularLocation>
</comment>
<protein>
    <submittedName>
        <fullName evidence="7">RagB/SusD family nutrient uptake outer membrane protein</fullName>
    </submittedName>
</protein>
<evidence type="ECO:0000256" key="4">
    <source>
        <dbReference type="ARBA" id="ARBA00023136"/>
    </source>
</evidence>
<dbReference type="RefSeq" id="WP_346821270.1">
    <property type="nucleotide sequence ID" value="NZ_JBDKWZ010000005.1"/>
</dbReference>
<keyword evidence="5" id="KW-0998">Cell outer membrane</keyword>
<dbReference type="EMBL" id="JBDKWZ010000005">
    <property type="protein sequence ID" value="MEN7548492.1"/>
    <property type="molecule type" value="Genomic_DNA"/>
</dbReference>
<feature type="domain" description="RagB/SusD" evidence="6">
    <location>
        <begin position="267"/>
        <end position="560"/>
    </location>
</feature>
<comment type="similarity">
    <text evidence="2">Belongs to the SusD family.</text>
</comment>
<dbReference type="SUPFAM" id="SSF48452">
    <property type="entry name" value="TPR-like"/>
    <property type="match status" value="1"/>
</dbReference>
<dbReference type="GO" id="GO:0009279">
    <property type="term" value="C:cell outer membrane"/>
    <property type="evidence" value="ECO:0007669"/>
    <property type="project" value="UniProtKB-SubCell"/>
</dbReference>
<proteinExistence type="inferred from homology"/>
<evidence type="ECO:0000259" key="6">
    <source>
        <dbReference type="Pfam" id="PF07980"/>
    </source>
</evidence>
<sequence length="561" mass="64407">MKKIYLYPLITLFITLSACNDDFLERYPLDALSDQGFWKKEADLATYANRFYPSLPGAFARDLDNQSDNKVPQSPNSFLFDEYIVPTSGGGWSSNDWAQIRACNYFLQRYHTVTGNQNLIDAYVGEVRFFRAWEYFNKIKRFGDVPWLSTDLNASDTEVLYKARDPRNVVVDSVLADLDYAIEHLYPKGEALPDRLHADAARAFKARVCLFEASFRKYHGLTGYETLFEEAKNTAFDLINSGRYGLYSTGNPDKDYYNLFIQEDYADNSEAIFYRSYIKDIQTHNNTRQMTESATGFSKDMVESYLCKDGLPIAESGLYLGDDSLTMELTDRDPRLLQTIDNKTLPFQLDASGNPTYNDLPVIDPNRCTTGYFVMKFHSPDEAQWNANQSTLDWLIFRYAEVLLIYAEASAELGQATQVVLDESVNLLRERVGVAPLSVSVGFTDPNWPDYGYAVSPLLHEIRRERRVELAAEGFRWDDLVRWKAGKLTENLKTLYGMKIHPDLEGQYGSRLDNITLTADRLIQVYPGRDQRVWNDRLYLYPLPSEELVLNTNLTQNPGWE</sequence>
<dbReference type="Proteomes" id="UP001403385">
    <property type="component" value="Unassembled WGS sequence"/>
</dbReference>
<evidence type="ECO:0000256" key="2">
    <source>
        <dbReference type="ARBA" id="ARBA00006275"/>
    </source>
</evidence>
<organism evidence="7 8">
    <name type="scientific">Rapidithrix thailandica</name>
    <dbReference type="NCBI Taxonomy" id="413964"/>
    <lineage>
        <taxon>Bacteria</taxon>
        <taxon>Pseudomonadati</taxon>
        <taxon>Bacteroidota</taxon>
        <taxon>Cytophagia</taxon>
        <taxon>Cytophagales</taxon>
        <taxon>Flammeovirgaceae</taxon>
        <taxon>Rapidithrix</taxon>
    </lineage>
</organism>
<dbReference type="Pfam" id="PF07980">
    <property type="entry name" value="SusD_RagB"/>
    <property type="match status" value="1"/>
</dbReference>
<evidence type="ECO:0000313" key="8">
    <source>
        <dbReference type="Proteomes" id="UP001403385"/>
    </source>
</evidence>
<accession>A0AAW9RXK7</accession>
<evidence type="ECO:0000256" key="3">
    <source>
        <dbReference type="ARBA" id="ARBA00022729"/>
    </source>
</evidence>
<gene>
    <name evidence="7" type="ORF">AAG747_11265</name>
</gene>
<comment type="caution">
    <text evidence="7">The sequence shown here is derived from an EMBL/GenBank/DDBJ whole genome shotgun (WGS) entry which is preliminary data.</text>
</comment>
<reference evidence="7 8" key="1">
    <citation type="submission" date="2024-04" db="EMBL/GenBank/DDBJ databases">
        <title>Novel genus in family Flammeovirgaceae.</title>
        <authorList>
            <person name="Nguyen T.H."/>
            <person name="Vuong T.Q."/>
            <person name="Le H."/>
            <person name="Kim S.-G."/>
        </authorList>
    </citation>
    <scope>NUCLEOTIDE SEQUENCE [LARGE SCALE GENOMIC DNA]</scope>
    <source>
        <strain evidence="7 8">JCM 23209</strain>
    </source>
</reference>
<keyword evidence="3" id="KW-0732">Signal</keyword>
<keyword evidence="4" id="KW-0472">Membrane</keyword>
<dbReference type="InterPro" id="IPR012944">
    <property type="entry name" value="SusD_RagB_dom"/>
</dbReference>
<dbReference type="InterPro" id="IPR011990">
    <property type="entry name" value="TPR-like_helical_dom_sf"/>
</dbReference>
<dbReference type="AlphaFoldDB" id="A0AAW9RXK7"/>
<dbReference type="Gene3D" id="1.25.40.390">
    <property type="match status" value="1"/>
</dbReference>
<evidence type="ECO:0000256" key="5">
    <source>
        <dbReference type="ARBA" id="ARBA00023237"/>
    </source>
</evidence>
<keyword evidence="8" id="KW-1185">Reference proteome</keyword>
<evidence type="ECO:0000256" key="1">
    <source>
        <dbReference type="ARBA" id="ARBA00004442"/>
    </source>
</evidence>
<evidence type="ECO:0000313" key="7">
    <source>
        <dbReference type="EMBL" id="MEN7548492.1"/>
    </source>
</evidence>
<name>A0AAW9RXK7_9BACT</name>
<dbReference type="PROSITE" id="PS51257">
    <property type="entry name" value="PROKAR_LIPOPROTEIN"/>
    <property type="match status" value="1"/>
</dbReference>